<dbReference type="InterPro" id="IPR001173">
    <property type="entry name" value="Glyco_trans_2-like"/>
</dbReference>
<organism evidence="2 3">
    <name type="scientific">Acetonema longum DSM 6540</name>
    <dbReference type="NCBI Taxonomy" id="1009370"/>
    <lineage>
        <taxon>Bacteria</taxon>
        <taxon>Bacillati</taxon>
        <taxon>Bacillota</taxon>
        <taxon>Negativicutes</taxon>
        <taxon>Acetonemataceae</taxon>
        <taxon>Acetonema</taxon>
    </lineage>
</organism>
<dbReference type="OrthoDB" id="9768769at2"/>
<dbReference type="Pfam" id="PF00535">
    <property type="entry name" value="Glycos_transf_2"/>
    <property type="match status" value="1"/>
</dbReference>
<accession>F7NNR6</accession>
<dbReference type="InterPro" id="IPR050834">
    <property type="entry name" value="Glycosyltransf_2"/>
</dbReference>
<dbReference type="GO" id="GO:0016740">
    <property type="term" value="F:transferase activity"/>
    <property type="evidence" value="ECO:0007669"/>
    <property type="project" value="UniProtKB-KW"/>
</dbReference>
<evidence type="ECO:0000313" key="2">
    <source>
        <dbReference type="EMBL" id="EGO62250.1"/>
    </source>
</evidence>
<keyword evidence="3" id="KW-1185">Reference proteome</keyword>
<evidence type="ECO:0000313" key="3">
    <source>
        <dbReference type="Proteomes" id="UP000003240"/>
    </source>
</evidence>
<evidence type="ECO:0000259" key="1">
    <source>
        <dbReference type="Pfam" id="PF00535"/>
    </source>
</evidence>
<protein>
    <submittedName>
        <fullName evidence="2">Putative glycosyltransferase</fullName>
    </submittedName>
</protein>
<name>F7NNR6_9FIRM</name>
<dbReference type="EMBL" id="AFGF01000234">
    <property type="protein sequence ID" value="EGO62250.1"/>
    <property type="molecule type" value="Genomic_DNA"/>
</dbReference>
<comment type="caution">
    <text evidence="2">The sequence shown here is derived from an EMBL/GenBank/DDBJ whole genome shotgun (WGS) entry which is preliminary data.</text>
</comment>
<dbReference type="AlphaFoldDB" id="F7NNR6"/>
<dbReference type="RefSeq" id="WP_004098868.1">
    <property type="nucleotide sequence ID" value="NZ_AFGF01000234.1"/>
</dbReference>
<feature type="domain" description="Glycosyltransferase 2-like" evidence="1">
    <location>
        <begin position="6"/>
        <end position="149"/>
    </location>
</feature>
<dbReference type="SUPFAM" id="SSF53448">
    <property type="entry name" value="Nucleotide-diphospho-sugar transferases"/>
    <property type="match status" value="1"/>
</dbReference>
<reference evidence="2 3" key="1">
    <citation type="journal article" date="2011" name="EMBO J.">
        <title>Structural diversity of bacterial flagellar motors.</title>
        <authorList>
            <person name="Chen S."/>
            <person name="Beeby M."/>
            <person name="Murphy G.E."/>
            <person name="Leadbetter J.R."/>
            <person name="Hendrixson D.R."/>
            <person name="Briegel A."/>
            <person name="Li Z."/>
            <person name="Shi J."/>
            <person name="Tocheva E.I."/>
            <person name="Muller A."/>
            <person name="Dobro M.J."/>
            <person name="Jensen G.J."/>
        </authorList>
    </citation>
    <scope>NUCLEOTIDE SEQUENCE [LARGE SCALE GENOMIC DNA]</scope>
    <source>
        <strain evidence="2 3">DSM 6540</strain>
    </source>
</reference>
<dbReference type="PANTHER" id="PTHR43685">
    <property type="entry name" value="GLYCOSYLTRANSFERASE"/>
    <property type="match status" value="1"/>
</dbReference>
<dbReference type="PANTHER" id="PTHR43685:SF2">
    <property type="entry name" value="GLYCOSYLTRANSFERASE 2-LIKE DOMAIN-CONTAINING PROTEIN"/>
    <property type="match status" value="1"/>
</dbReference>
<dbReference type="CDD" id="cd00761">
    <property type="entry name" value="Glyco_tranf_GTA_type"/>
    <property type="match status" value="1"/>
</dbReference>
<dbReference type="STRING" id="1009370.ALO_18787"/>
<dbReference type="Gene3D" id="3.90.550.10">
    <property type="entry name" value="Spore Coat Polysaccharide Biosynthesis Protein SpsA, Chain A"/>
    <property type="match status" value="1"/>
</dbReference>
<dbReference type="Proteomes" id="UP000003240">
    <property type="component" value="Unassembled WGS sequence"/>
</dbReference>
<proteinExistence type="predicted"/>
<keyword evidence="2" id="KW-0808">Transferase</keyword>
<gene>
    <name evidence="2" type="ORF">ALO_18787</name>
</gene>
<sequence>MDTEISVVIPTYNRAHLLERTVPSYIQPGVGEVILVDDASTDYTSEIVGKLQERYPLIRYIRLPQNQRQMYAKNRGIDAARYPLIYFGDDDSFIIPGSIQRLVDVIKTQYADIAGAKALYMNSLDDLTNIEQFIRNYDHKANDTQEIADLVNLQFNFTLSTEFPVEVPVTPACFLIKKEWAQKVLFDENYKINAYREETDFLVRAYLNEAKIFYEPKAIQINLPRTLATGGAHAKGKLIWYLACIYNNWYFLKKNYFALSQKCALPHNVYAMQWMFMMRGLRKIISKFFP</sequence>
<dbReference type="InterPro" id="IPR029044">
    <property type="entry name" value="Nucleotide-diphossugar_trans"/>
</dbReference>
<dbReference type="eggNOG" id="COG0463">
    <property type="taxonomic scope" value="Bacteria"/>
</dbReference>